<dbReference type="PANTHER" id="PTHR33877">
    <property type="entry name" value="SLL1193 PROTEIN"/>
    <property type="match status" value="1"/>
</dbReference>
<dbReference type="GO" id="GO:0004519">
    <property type="term" value="F:endonuclease activity"/>
    <property type="evidence" value="ECO:0007669"/>
    <property type="project" value="UniProtKB-KW"/>
</dbReference>
<dbReference type="Gene3D" id="1.10.30.50">
    <property type="match status" value="1"/>
</dbReference>
<protein>
    <submittedName>
        <fullName evidence="2">HNH endonuclease</fullName>
    </submittedName>
</protein>
<name>A0A2L0F119_SORCE</name>
<dbReference type="EMBL" id="CP012673">
    <property type="protein sequence ID" value="AUX45250.1"/>
    <property type="molecule type" value="Genomic_DNA"/>
</dbReference>
<dbReference type="AlphaFoldDB" id="A0A2L0F119"/>
<dbReference type="InterPro" id="IPR003615">
    <property type="entry name" value="HNH_nuc"/>
</dbReference>
<keyword evidence="2" id="KW-0540">Nuclease</keyword>
<proteinExistence type="predicted"/>
<dbReference type="PANTHER" id="PTHR33877:SF1">
    <property type="entry name" value="TYPE IV METHYL-DIRECTED RESTRICTION ENZYME ECOKMCRA"/>
    <property type="match status" value="1"/>
</dbReference>
<dbReference type="GO" id="GO:0003676">
    <property type="term" value="F:nucleic acid binding"/>
    <property type="evidence" value="ECO:0007669"/>
    <property type="project" value="InterPro"/>
</dbReference>
<dbReference type="InterPro" id="IPR002711">
    <property type="entry name" value="HNH"/>
</dbReference>
<keyword evidence="2" id="KW-0378">Hydrolase</keyword>
<reference evidence="2 3" key="1">
    <citation type="submission" date="2015-09" db="EMBL/GenBank/DDBJ databases">
        <title>Sorangium comparison.</title>
        <authorList>
            <person name="Zaburannyi N."/>
            <person name="Bunk B."/>
            <person name="Overmann J."/>
            <person name="Mueller R."/>
        </authorList>
    </citation>
    <scope>NUCLEOTIDE SEQUENCE [LARGE SCALE GENOMIC DNA]</scope>
    <source>
        <strain evidence="2 3">So ce26</strain>
    </source>
</reference>
<evidence type="ECO:0000313" key="2">
    <source>
        <dbReference type="EMBL" id="AUX45250.1"/>
    </source>
</evidence>
<feature type="domain" description="HNH nuclease" evidence="1">
    <location>
        <begin position="5"/>
        <end position="61"/>
    </location>
</feature>
<dbReference type="Pfam" id="PF01844">
    <property type="entry name" value="HNH"/>
    <property type="match status" value="1"/>
</dbReference>
<keyword evidence="2" id="KW-0255">Endonuclease</keyword>
<dbReference type="RefSeq" id="WP_199789388.1">
    <property type="nucleotide sequence ID" value="NZ_CP012673.1"/>
</dbReference>
<organism evidence="2 3">
    <name type="scientific">Sorangium cellulosum</name>
    <name type="common">Polyangium cellulosum</name>
    <dbReference type="NCBI Taxonomy" id="56"/>
    <lineage>
        <taxon>Bacteria</taxon>
        <taxon>Pseudomonadati</taxon>
        <taxon>Myxococcota</taxon>
        <taxon>Polyangia</taxon>
        <taxon>Polyangiales</taxon>
        <taxon>Polyangiaceae</taxon>
        <taxon>Sorangium</taxon>
    </lineage>
</organism>
<accession>A0A2L0F119</accession>
<dbReference type="GO" id="GO:0008270">
    <property type="term" value="F:zinc ion binding"/>
    <property type="evidence" value="ECO:0007669"/>
    <property type="project" value="InterPro"/>
</dbReference>
<gene>
    <name evidence="2" type="ORF">SOCE26_067310</name>
</gene>
<evidence type="ECO:0000259" key="1">
    <source>
        <dbReference type="SMART" id="SM00507"/>
    </source>
</evidence>
<sequence>MIDRALRDLVRARAARRCEYCGLRQELVPLVAFHIEHIVPRQHGGGDGPENLALACYHCNLHKGPNLTGIDPGTGAIVTLFNPRIDAWGEHFSMEGAVIVGQTPTARATVRVLSMNSPTRIELRMELGARS</sequence>
<dbReference type="InterPro" id="IPR052892">
    <property type="entry name" value="NA-targeting_endonuclease"/>
</dbReference>
<dbReference type="Proteomes" id="UP000238348">
    <property type="component" value="Chromosome"/>
</dbReference>
<dbReference type="CDD" id="cd00085">
    <property type="entry name" value="HNHc"/>
    <property type="match status" value="1"/>
</dbReference>
<dbReference type="SMART" id="SM00507">
    <property type="entry name" value="HNHc"/>
    <property type="match status" value="1"/>
</dbReference>
<evidence type="ECO:0000313" key="3">
    <source>
        <dbReference type="Proteomes" id="UP000238348"/>
    </source>
</evidence>